<gene>
    <name evidence="1" type="ORF">QBC46DRAFT_404177</name>
</gene>
<dbReference type="EMBL" id="MU853758">
    <property type="protein sequence ID" value="KAK3944612.1"/>
    <property type="molecule type" value="Genomic_DNA"/>
</dbReference>
<keyword evidence="2" id="KW-1185">Reference proteome</keyword>
<accession>A0AAN6S849</accession>
<dbReference type="Proteomes" id="UP001303473">
    <property type="component" value="Unassembled WGS sequence"/>
</dbReference>
<organism evidence="1 2">
    <name type="scientific">Diplogelasinospora grovesii</name>
    <dbReference type="NCBI Taxonomy" id="303347"/>
    <lineage>
        <taxon>Eukaryota</taxon>
        <taxon>Fungi</taxon>
        <taxon>Dikarya</taxon>
        <taxon>Ascomycota</taxon>
        <taxon>Pezizomycotina</taxon>
        <taxon>Sordariomycetes</taxon>
        <taxon>Sordariomycetidae</taxon>
        <taxon>Sordariales</taxon>
        <taxon>Diplogelasinosporaceae</taxon>
        <taxon>Diplogelasinospora</taxon>
    </lineage>
</organism>
<protein>
    <submittedName>
        <fullName evidence="1">Uncharacterized protein</fullName>
    </submittedName>
</protein>
<evidence type="ECO:0000313" key="2">
    <source>
        <dbReference type="Proteomes" id="UP001303473"/>
    </source>
</evidence>
<proteinExistence type="predicted"/>
<comment type="caution">
    <text evidence="1">The sequence shown here is derived from an EMBL/GenBank/DDBJ whole genome shotgun (WGS) entry which is preliminary data.</text>
</comment>
<sequence>MSHDHELDYWYSEHRDIAQELEQLGLLVNGHICGWSMCPAVMSTQALELATREKKSKGGDRRKWREKEANGKTYNTRDSLVVTDPTTDLALSGLSMGERTGSRVFQWVWSYATIFGCSTTISTDSHYCMYVRLSGSMAAAKSLPIAAACLNNLQHMQISNRWGKLDDATPTRFQTESEAIITGWWTHTTAGGLQTRLLRCRRLLARALRLLCCFVAHKTDY</sequence>
<dbReference type="AlphaFoldDB" id="A0AAN6S849"/>
<name>A0AAN6S849_9PEZI</name>
<reference evidence="2" key="1">
    <citation type="journal article" date="2023" name="Mol. Phylogenet. Evol.">
        <title>Genome-scale phylogeny and comparative genomics of the fungal order Sordariales.</title>
        <authorList>
            <person name="Hensen N."/>
            <person name="Bonometti L."/>
            <person name="Westerberg I."/>
            <person name="Brannstrom I.O."/>
            <person name="Guillou S."/>
            <person name="Cros-Aarteil S."/>
            <person name="Calhoun S."/>
            <person name="Haridas S."/>
            <person name="Kuo A."/>
            <person name="Mondo S."/>
            <person name="Pangilinan J."/>
            <person name="Riley R."/>
            <person name="LaButti K."/>
            <person name="Andreopoulos B."/>
            <person name="Lipzen A."/>
            <person name="Chen C."/>
            <person name="Yan M."/>
            <person name="Daum C."/>
            <person name="Ng V."/>
            <person name="Clum A."/>
            <person name="Steindorff A."/>
            <person name="Ohm R.A."/>
            <person name="Martin F."/>
            <person name="Silar P."/>
            <person name="Natvig D.O."/>
            <person name="Lalanne C."/>
            <person name="Gautier V."/>
            <person name="Ament-Velasquez S.L."/>
            <person name="Kruys A."/>
            <person name="Hutchinson M.I."/>
            <person name="Powell A.J."/>
            <person name="Barry K."/>
            <person name="Miller A.N."/>
            <person name="Grigoriev I.V."/>
            <person name="Debuchy R."/>
            <person name="Gladieux P."/>
            <person name="Hiltunen Thoren M."/>
            <person name="Johannesson H."/>
        </authorList>
    </citation>
    <scope>NUCLEOTIDE SEQUENCE [LARGE SCALE GENOMIC DNA]</scope>
    <source>
        <strain evidence="2">CBS 340.73</strain>
    </source>
</reference>
<evidence type="ECO:0000313" key="1">
    <source>
        <dbReference type="EMBL" id="KAK3944612.1"/>
    </source>
</evidence>